<dbReference type="AlphaFoldDB" id="A0AAD6YVQ2"/>
<gene>
    <name evidence="2" type="ORF">GGX14DRAFT_584221</name>
</gene>
<organism evidence="2 3">
    <name type="scientific">Mycena pura</name>
    <dbReference type="NCBI Taxonomy" id="153505"/>
    <lineage>
        <taxon>Eukaryota</taxon>
        <taxon>Fungi</taxon>
        <taxon>Dikarya</taxon>
        <taxon>Basidiomycota</taxon>
        <taxon>Agaricomycotina</taxon>
        <taxon>Agaricomycetes</taxon>
        <taxon>Agaricomycetidae</taxon>
        <taxon>Agaricales</taxon>
        <taxon>Marasmiineae</taxon>
        <taxon>Mycenaceae</taxon>
        <taxon>Mycena</taxon>
    </lineage>
</organism>
<dbReference type="CDD" id="cd09917">
    <property type="entry name" value="F-box_SF"/>
    <property type="match status" value="1"/>
</dbReference>
<evidence type="ECO:0000313" key="2">
    <source>
        <dbReference type="EMBL" id="KAJ7230667.1"/>
    </source>
</evidence>
<dbReference type="InterPro" id="IPR001810">
    <property type="entry name" value="F-box_dom"/>
</dbReference>
<dbReference type="EMBL" id="JARJCW010000001">
    <property type="protein sequence ID" value="KAJ7230667.1"/>
    <property type="molecule type" value="Genomic_DNA"/>
</dbReference>
<feature type="non-terminal residue" evidence="2">
    <location>
        <position position="486"/>
    </location>
</feature>
<keyword evidence="3" id="KW-1185">Reference proteome</keyword>
<feature type="domain" description="F-box" evidence="1">
    <location>
        <begin position="1"/>
        <end position="36"/>
    </location>
</feature>
<dbReference type="SUPFAM" id="SSF81383">
    <property type="entry name" value="F-box domain"/>
    <property type="match status" value="1"/>
</dbReference>
<sequence>MTVPILPTDIMLVIFNHLSVRDVMKLRQTCKYFLEVTRLRCALLELLQIHVIRQNIPIPCLGGRDLAALTSTELESCLTSALRLRKNWTSPSPRPVRRLTFKTVPDPQSQVVSISFLPGRGLRWLISLTLSTAHGRRVYTIQCWDLMQRSTCIARRSLSDFSGFRVNTDASHPGILMLRSSINSRFLSGIEILGIDFSVGNASSGSGFFTMQVLDGVTESLRVFTASAVLTEFDEHRLHLRSIENPDFSIELQNPTHAEPKECIDAIISDTYAMVVRTVTVEFYSLSSFRSGLGARVIEPVAFYTWQWRVDSVSLAYQPSWNVAAGGIAASPINMLVRYASLFPWPVNALHHYVFPSDESYDLRREIDANNKPYLTSAVLIRTFASPIRLFARWDMVLGSYGTALWIDSHTEDYLDHAVEGQRLAGTLFTNMEPEELAVDLPSASAPASMVYEVREDDGWVRIAVGEEEGKIAIGTSTAEITLLEY</sequence>
<dbReference type="PROSITE" id="PS50181">
    <property type="entry name" value="FBOX"/>
    <property type="match status" value="1"/>
</dbReference>
<accession>A0AAD6YVQ2</accession>
<evidence type="ECO:0000259" key="1">
    <source>
        <dbReference type="PROSITE" id="PS50181"/>
    </source>
</evidence>
<proteinExistence type="predicted"/>
<dbReference type="InterPro" id="IPR036047">
    <property type="entry name" value="F-box-like_dom_sf"/>
</dbReference>
<dbReference type="SMART" id="SM00256">
    <property type="entry name" value="FBOX"/>
    <property type="match status" value="1"/>
</dbReference>
<dbReference type="Pfam" id="PF12937">
    <property type="entry name" value="F-box-like"/>
    <property type="match status" value="1"/>
</dbReference>
<comment type="caution">
    <text evidence="2">The sequence shown here is derived from an EMBL/GenBank/DDBJ whole genome shotgun (WGS) entry which is preliminary data.</text>
</comment>
<name>A0AAD6YVQ2_9AGAR</name>
<evidence type="ECO:0000313" key="3">
    <source>
        <dbReference type="Proteomes" id="UP001219525"/>
    </source>
</evidence>
<reference evidence="2" key="1">
    <citation type="submission" date="2023-03" db="EMBL/GenBank/DDBJ databases">
        <title>Massive genome expansion in bonnet fungi (Mycena s.s.) driven by repeated elements and novel gene families across ecological guilds.</title>
        <authorList>
            <consortium name="Lawrence Berkeley National Laboratory"/>
            <person name="Harder C.B."/>
            <person name="Miyauchi S."/>
            <person name="Viragh M."/>
            <person name="Kuo A."/>
            <person name="Thoen E."/>
            <person name="Andreopoulos B."/>
            <person name="Lu D."/>
            <person name="Skrede I."/>
            <person name="Drula E."/>
            <person name="Henrissat B."/>
            <person name="Morin E."/>
            <person name="Kohler A."/>
            <person name="Barry K."/>
            <person name="LaButti K."/>
            <person name="Morin E."/>
            <person name="Salamov A."/>
            <person name="Lipzen A."/>
            <person name="Mereny Z."/>
            <person name="Hegedus B."/>
            <person name="Baldrian P."/>
            <person name="Stursova M."/>
            <person name="Weitz H."/>
            <person name="Taylor A."/>
            <person name="Grigoriev I.V."/>
            <person name="Nagy L.G."/>
            <person name="Martin F."/>
            <person name="Kauserud H."/>
        </authorList>
    </citation>
    <scope>NUCLEOTIDE SEQUENCE</scope>
    <source>
        <strain evidence="2">9144</strain>
    </source>
</reference>
<protein>
    <recommendedName>
        <fullName evidence="1">F-box domain-containing protein</fullName>
    </recommendedName>
</protein>
<dbReference type="Proteomes" id="UP001219525">
    <property type="component" value="Unassembled WGS sequence"/>
</dbReference>